<dbReference type="EMBL" id="CM047744">
    <property type="protein sequence ID" value="KAJ0027579.1"/>
    <property type="molecule type" value="Genomic_DNA"/>
</dbReference>
<sequence>MQLREERDEARNHETHKTSSSENQNDGENSGNDPNKNSTELGKDDRKIKKLELSIFNGDDPYGWTFKANPYFNINQYVEEEMVEVAAVCMEGRALNCGFDANNDGDRVQEEFEACTAPLKELRDELLMGIFMNGLKDEIRAKLRLNKPNVLVDLIEQAHCIKEKKLGFRQNSTQI</sequence>
<keyword evidence="2" id="KW-1185">Reference proteome</keyword>
<evidence type="ECO:0000313" key="2">
    <source>
        <dbReference type="Proteomes" id="UP001163603"/>
    </source>
</evidence>
<comment type="caution">
    <text evidence="1">The sequence shown here is derived from an EMBL/GenBank/DDBJ whole genome shotgun (WGS) entry which is preliminary data.</text>
</comment>
<accession>A0ACC0Y1P9</accession>
<gene>
    <name evidence="1" type="ORF">Pint_35539</name>
</gene>
<name>A0ACC0Y1P9_9ROSI</name>
<evidence type="ECO:0000313" key="1">
    <source>
        <dbReference type="EMBL" id="KAJ0027579.1"/>
    </source>
</evidence>
<proteinExistence type="predicted"/>
<organism evidence="1 2">
    <name type="scientific">Pistacia integerrima</name>
    <dbReference type="NCBI Taxonomy" id="434235"/>
    <lineage>
        <taxon>Eukaryota</taxon>
        <taxon>Viridiplantae</taxon>
        <taxon>Streptophyta</taxon>
        <taxon>Embryophyta</taxon>
        <taxon>Tracheophyta</taxon>
        <taxon>Spermatophyta</taxon>
        <taxon>Magnoliopsida</taxon>
        <taxon>eudicotyledons</taxon>
        <taxon>Gunneridae</taxon>
        <taxon>Pentapetalae</taxon>
        <taxon>rosids</taxon>
        <taxon>malvids</taxon>
        <taxon>Sapindales</taxon>
        <taxon>Anacardiaceae</taxon>
        <taxon>Pistacia</taxon>
    </lineage>
</organism>
<protein>
    <submittedName>
        <fullName evidence="1">Uncharacterized protein</fullName>
    </submittedName>
</protein>
<reference evidence="2" key="1">
    <citation type="journal article" date="2023" name="G3 (Bethesda)">
        <title>Genome assembly and association tests identify interacting loci associated with vigor, precocity, and sex in interspecific pistachio rootstocks.</title>
        <authorList>
            <person name="Palmer W."/>
            <person name="Jacygrad E."/>
            <person name="Sagayaradj S."/>
            <person name="Cavanaugh K."/>
            <person name="Han R."/>
            <person name="Bertier L."/>
            <person name="Beede B."/>
            <person name="Kafkas S."/>
            <person name="Golino D."/>
            <person name="Preece J."/>
            <person name="Michelmore R."/>
        </authorList>
    </citation>
    <scope>NUCLEOTIDE SEQUENCE [LARGE SCALE GENOMIC DNA]</scope>
</reference>
<dbReference type="Proteomes" id="UP001163603">
    <property type="component" value="Chromosome 9"/>
</dbReference>